<accession>A0A8H4IM64</accession>
<dbReference type="PANTHER" id="PTHR43374">
    <property type="entry name" value="FLAVIN PRENYLTRANSFERASE"/>
    <property type="match status" value="1"/>
</dbReference>
<dbReference type="GO" id="GO:0003677">
    <property type="term" value="F:DNA binding"/>
    <property type="evidence" value="ECO:0007669"/>
    <property type="project" value="InterPro"/>
</dbReference>
<feature type="compositionally biased region" description="Polar residues" evidence="2">
    <location>
        <begin position="520"/>
        <end position="532"/>
    </location>
</feature>
<reference evidence="4" key="1">
    <citation type="submission" date="2020-04" db="EMBL/GenBank/DDBJ databases">
        <title>Genome Assembly and Annotation of Botryosphaeria dothidea sdau 11-99, a Latent Pathogen of Apple Fruit Ring Rot in China.</title>
        <authorList>
            <person name="Yu C."/>
            <person name="Diao Y."/>
            <person name="Lu Q."/>
            <person name="Zhao J."/>
            <person name="Cui S."/>
            <person name="Peng C."/>
            <person name="He B."/>
            <person name="Liu H."/>
        </authorList>
    </citation>
    <scope>NUCLEOTIDE SEQUENCE [LARGE SCALE GENOMIC DNA]</scope>
    <source>
        <strain evidence="4">Sdau11-99</strain>
    </source>
</reference>
<keyword evidence="1" id="KW-0539">Nucleus</keyword>
<feature type="domain" description="Xylanolytic transcriptional activator regulatory" evidence="3">
    <location>
        <begin position="435"/>
        <end position="524"/>
    </location>
</feature>
<evidence type="ECO:0000259" key="3">
    <source>
        <dbReference type="SMART" id="SM00906"/>
    </source>
</evidence>
<dbReference type="Proteomes" id="UP000572817">
    <property type="component" value="Unassembled WGS sequence"/>
</dbReference>
<dbReference type="InterPro" id="IPR004507">
    <property type="entry name" value="UbiX-like"/>
</dbReference>
<dbReference type="PANTHER" id="PTHR43374:SF1">
    <property type="entry name" value="FLAVIN PRENYLTRANSFERASE PAD1, MITOCHONDRIAL"/>
    <property type="match status" value="1"/>
</dbReference>
<name>A0A8H4IM64_9PEZI</name>
<dbReference type="EMBL" id="WWBZ02000073">
    <property type="protein sequence ID" value="KAF4301743.1"/>
    <property type="molecule type" value="Genomic_DNA"/>
</dbReference>
<sequence>MSKRIRPTEDEVNRVLAAKKRHRGKGACYPCNQRKVKCDMNTCTKRNHPDICIYSSQDSASFDPGRQREDANRQSPSTSENPANAATQDVANNQSSFLGENSAAAYLRHMGGAESPMAKDIVPALGLRNTLGQYPFINAETEDESSHELLKMLPTHQEILNYYHFYRAVSFPLSPLIVDIEEFEYYLGDYLESTAGSDPTTKLTFQRKDAARVALLLAVLAAGAQYSNCGAPDRRKISRDFAKRSFHALRLANFLLRPLLTSLQALLILGNFLQNDGLGFRRYIDLKSQLRLTVVAGNSDAAWAMLGTTMRLAQSLGLHSEDDGAGGIAEEERCIRRKLWMMIVQQDCILSLCYDRPTATAYMPFIPDGDNDGSQSLNYQKSMWQVARVGLSLLAKRASEVNLEDLQRRIRSLQEIQSRTANHLQSKENFYPTRSWICIHEALSSALLLTILGETRRSRVISNMQKMLIDVFLSDRQDDSSQTDSSTLTLSHLHALKTLQSLAQYTPDEADIEPAALPQNAHQESAPESSFAAQYEPPPATNDNSAFDLWQTDLSPMAFLDSIIWDKSVQETDTTFLGFEFVG</sequence>
<feature type="compositionally biased region" description="Polar residues" evidence="2">
    <location>
        <begin position="73"/>
        <end position="86"/>
    </location>
</feature>
<feature type="region of interest" description="Disordered" evidence="2">
    <location>
        <begin position="519"/>
        <end position="547"/>
    </location>
</feature>
<feature type="region of interest" description="Disordered" evidence="2">
    <location>
        <begin position="54"/>
        <end position="86"/>
    </location>
</feature>
<dbReference type="GO" id="GO:0006351">
    <property type="term" value="P:DNA-templated transcription"/>
    <property type="evidence" value="ECO:0007669"/>
    <property type="project" value="InterPro"/>
</dbReference>
<dbReference type="GO" id="GO:0000981">
    <property type="term" value="F:DNA-binding transcription factor activity, RNA polymerase II-specific"/>
    <property type="evidence" value="ECO:0007669"/>
    <property type="project" value="InterPro"/>
</dbReference>
<evidence type="ECO:0000313" key="5">
    <source>
        <dbReference type="Proteomes" id="UP000572817"/>
    </source>
</evidence>
<feature type="domain" description="Xylanolytic transcriptional activator regulatory" evidence="3">
    <location>
        <begin position="302"/>
        <end position="373"/>
    </location>
</feature>
<dbReference type="OrthoDB" id="3925577at2759"/>
<dbReference type="GO" id="GO:0008270">
    <property type="term" value="F:zinc ion binding"/>
    <property type="evidence" value="ECO:0007669"/>
    <property type="project" value="InterPro"/>
</dbReference>
<dbReference type="InterPro" id="IPR001138">
    <property type="entry name" value="Zn2Cys6_DnaBD"/>
</dbReference>
<comment type="caution">
    <text evidence="4">The sequence shown here is derived from an EMBL/GenBank/DDBJ whole genome shotgun (WGS) entry which is preliminary data.</text>
</comment>
<protein>
    <recommendedName>
        <fullName evidence="3">Xylanolytic transcriptional activator regulatory domain-containing protein</fullName>
    </recommendedName>
</protein>
<dbReference type="AlphaFoldDB" id="A0A8H4IM64"/>
<dbReference type="CDD" id="cd12148">
    <property type="entry name" value="fungal_TF_MHR"/>
    <property type="match status" value="1"/>
</dbReference>
<dbReference type="SMART" id="SM00906">
    <property type="entry name" value="Fungal_trans"/>
    <property type="match status" value="2"/>
</dbReference>
<evidence type="ECO:0000313" key="4">
    <source>
        <dbReference type="EMBL" id="KAF4301743.1"/>
    </source>
</evidence>
<dbReference type="GO" id="GO:0016831">
    <property type="term" value="F:carboxy-lyase activity"/>
    <property type="evidence" value="ECO:0007669"/>
    <property type="project" value="TreeGrafter"/>
</dbReference>
<evidence type="ECO:0000256" key="1">
    <source>
        <dbReference type="ARBA" id="ARBA00023242"/>
    </source>
</evidence>
<dbReference type="InterPro" id="IPR007219">
    <property type="entry name" value="XnlR_reg_dom"/>
</dbReference>
<evidence type="ECO:0000256" key="2">
    <source>
        <dbReference type="SAM" id="MobiDB-lite"/>
    </source>
</evidence>
<dbReference type="Pfam" id="PF04082">
    <property type="entry name" value="Fungal_trans"/>
    <property type="match status" value="1"/>
</dbReference>
<dbReference type="CDD" id="cd00067">
    <property type="entry name" value="GAL4"/>
    <property type="match status" value="1"/>
</dbReference>
<proteinExistence type="predicted"/>
<organism evidence="4 5">
    <name type="scientific">Botryosphaeria dothidea</name>
    <dbReference type="NCBI Taxonomy" id="55169"/>
    <lineage>
        <taxon>Eukaryota</taxon>
        <taxon>Fungi</taxon>
        <taxon>Dikarya</taxon>
        <taxon>Ascomycota</taxon>
        <taxon>Pezizomycotina</taxon>
        <taxon>Dothideomycetes</taxon>
        <taxon>Dothideomycetes incertae sedis</taxon>
        <taxon>Botryosphaeriales</taxon>
        <taxon>Botryosphaeriaceae</taxon>
        <taxon>Botryosphaeria</taxon>
    </lineage>
</organism>
<gene>
    <name evidence="4" type="ORF">GTA08_BOTSDO09629</name>
</gene>
<keyword evidence="5" id="KW-1185">Reference proteome</keyword>